<dbReference type="Proteomes" id="UP000790377">
    <property type="component" value="Unassembled WGS sequence"/>
</dbReference>
<sequence>MTGISTASELSSQDLAKLTVPQLKALCKERQIVGYSKLAKAGLLLKLGELEHNAASRSSEKTELAVRSEKNKPSAPGLVDPIIANESNPPLIAASNVPQNPYPGTQTTRKDSSSRRIGQQHSARDPVIAASTTKIKRSAPVSTSDVSTQKRARLDSAVNTRHGPLPVDVGPTSHDTASALPDMLKNTTSFQKNKGSTGFAECAAPQRSSIPSAKSQPTIAKPRAPVHLLRPSDPKAHIPKDTLLPLGVNRAKTRIEAPVLRYLDLPIPLSLAPLANITLPPRISERKRVQRWAIILSALSNEDRRVCVFVSRSIRYAVYLSAAHILAQRYRGQRLKEVTTRYSPVMTNMWPYLLQRRAEVLSRRAAYKASFVGQYFGSFEPLSEHVWTSSDNEKQVSIALRVLITRLWFTLSVGGSGQDSSAWMKAVIIDVKEIVPGEIWAVTLKKLTENKTKKKETCYVLESTCEVIGHPPAVPTALKPDQATHENIRADWSNYIAGVISSSRLSSTRPVPSISQQLKWANYEEFDRGMSKLWLQQIVTQGDTGVVKREIAERYIMASVVGNSISGRWKSSHQMAQDFAGLPNTFSESNSKSTPQRVNLYLPIHHHIESVHLVAPNGEPLHPALATVQTPGREYYILKDNGMQIGCEEEGVAAVWMKVLGCNNQGIAVAGL</sequence>
<accession>A0ACB8ADL8</accession>
<comment type="caution">
    <text evidence="1">The sequence shown here is derived from an EMBL/GenBank/DDBJ whole genome shotgun (WGS) entry which is preliminary data.</text>
</comment>
<organism evidence="1 2">
    <name type="scientific">Hygrophoropsis aurantiaca</name>
    <dbReference type="NCBI Taxonomy" id="72124"/>
    <lineage>
        <taxon>Eukaryota</taxon>
        <taxon>Fungi</taxon>
        <taxon>Dikarya</taxon>
        <taxon>Basidiomycota</taxon>
        <taxon>Agaricomycotina</taxon>
        <taxon>Agaricomycetes</taxon>
        <taxon>Agaricomycetidae</taxon>
        <taxon>Boletales</taxon>
        <taxon>Coniophorineae</taxon>
        <taxon>Hygrophoropsidaceae</taxon>
        <taxon>Hygrophoropsis</taxon>
    </lineage>
</organism>
<dbReference type="EMBL" id="MU267699">
    <property type="protein sequence ID" value="KAH7910817.1"/>
    <property type="molecule type" value="Genomic_DNA"/>
</dbReference>
<keyword evidence="2" id="KW-1185">Reference proteome</keyword>
<evidence type="ECO:0000313" key="1">
    <source>
        <dbReference type="EMBL" id="KAH7910817.1"/>
    </source>
</evidence>
<gene>
    <name evidence="1" type="ORF">BJ138DRAFT_1007994</name>
</gene>
<name>A0ACB8ADL8_9AGAM</name>
<evidence type="ECO:0000313" key="2">
    <source>
        <dbReference type="Proteomes" id="UP000790377"/>
    </source>
</evidence>
<protein>
    <submittedName>
        <fullName evidence="1">Uncharacterized protein</fullName>
    </submittedName>
</protein>
<reference evidence="1" key="1">
    <citation type="journal article" date="2021" name="New Phytol.">
        <title>Evolutionary innovations through gain and loss of genes in the ectomycorrhizal Boletales.</title>
        <authorList>
            <person name="Wu G."/>
            <person name="Miyauchi S."/>
            <person name="Morin E."/>
            <person name="Kuo A."/>
            <person name="Drula E."/>
            <person name="Varga T."/>
            <person name="Kohler A."/>
            <person name="Feng B."/>
            <person name="Cao Y."/>
            <person name="Lipzen A."/>
            <person name="Daum C."/>
            <person name="Hundley H."/>
            <person name="Pangilinan J."/>
            <person name="Johnson J."/>
            <person name="Barry K."/>
            <person name="LaButti K."/>
            <person name="Ng V."/>
            <person name="Ahrendt S."/>
            <person name="Min B."/>
            <person name="Choi I.G."/>
            <person name="Park H."/>
            <person name="Plett J.M."/>
            <person name="Magnuson J."/>
            <person name="Spatafora J.W."/>
            <person name="Nagy L.G."/>
            <person name="Henrissat B."/>
            <person name="Grigoriev I.V."/>
            <person name="Yang Z.L."/>
            <person name="Xu J."/>
            <person name="Martin F.M."/>
        </authorList>
    </citation>
    <scope>NUCLEOTIDE SEQUENCE</scope>
    <source>
        <strain evidence="1">ATCC 28755</strain>
    </source>
</reference>
<proteinExistence type="predicted"/>